<organism evidence="1 2">
    <name type="scientific">Solanum pinnatisectum</name>
    <name type="common">tansyleaf nightshade</name>
    <dbReference type="NCBI Taxonomy" id="50273"/>
    <lineage>
        <taxon>Eukaryota</taxon>
        <taxon>Viridiplantae</taxon>
        <taxon>Streptophyta</taxon>
        <taxon>Embryophyta</taxon>
        <taxon>Tracheophyta</taxon>
        <taxon>Spermatophyta</taxon>
        <taxon>Magnoliopsida</taxon>
        <taxon>eudicotyledons</taxon>
        <taxon>Gunneridae</taxon>
        <taxon>Pentapetalae</taxon>
        <taxon>asterids</taxon>
        <taxon>lamiids</taxon>
        <taxon>Solanales</taxon>
        <taxon>Solanaceae</taxon>
        <taxon>Solanoideae</taxon>
        <taxon>Solaneae</taxon>
        <taxon>Solanum</taxon>
    </lineage>
</organism>
<proteinExistence type="predicted"/>
<gene>
    <name evidence="1" type="ORF">R3W88_021146</name>
</gene>
<protein>
    <submittedName>
        <fullName evidence="1">Uncharacterized protein</fullName>
    </submittedName>
</protein>
<keyword evidence="2" id="KW-1185">Reference proteome</keyword>
<reference evidence="1 2" key="1">
    <citation type="submission" date="2023-10" db="EMBL/GenBank/DDBJ databases">
        <title>Genome-Wide Identification Analysis in wild type Solanum Pinnatisectum Reveals Some Genes Defensing Phytophthora Infestans.</title>
        <authorList>
            <person name="Sun C."/>
        </authorList>
    </citation>
    <scope>NUCLEOTIDE SEQUENCE [LARGE SCALE GENOMIC DNA]</scope>
    <source>
        <strain evidence="1">LQN</strain>
        <tissue evidence="1">Leaf</tissue>
    </source>
</reference>
<dbReference type="Proteomes" id="UP001311915">
    <property type="component" value="Unassembled WGS sequence"/>
</dbReference>
<accession>A0AAV9LRX3</accession>
<evidence type="ECO:0000313" key="1">
    <source>
        <dbReference type="EMBL" id="KAK4728158.1"/>
    </source>
</evidence>
<evidence type="ECO:0000313" key="2">
    <source>
        <dbReference type="Proteomes" id="UP001311915"/>
    </source>
</evidence>
<dbReference type="AlphaFoldDB" id="A0AAV9LRX3"/>
<name>A0AAV9LRX3_9SOLN</name>
<comment type="caution">
    <text evidence="1">The sequence shown here is derived from an EMBL/GenBank/DDBJ whole genome shotgun (WGS) entry which is preliminary data.</text>
</comment>
<dbReference type="EMBL" id="JAWPEI010000004">
    <property type="protein sequence ID" value="KAK4728158.1"/>
    <property type="molecule type" value="Genomic_DNA"/>
</dbReference>
<sequence>MFAGGALIAIKEPLVKGSSLILVSLNLGSFINDANNHVLNHVGIWVMKDYGVKEYWVKFSIEQLEGCQHFSCLRPISNSVTGREFLWYNLEKKALKHAKISEGGGGLFRILCQFGNPCPPYMEVEMTTRNFKATGEKFKLEY</sequence>